<evidence type="ECO:0000256" key="1">
    <source>
        <dbReference type="ARBA" id="ARBA00010394"/>
    </source>
</evidence>
<organism evidence="8 9">
    <name type="scientific">Parastrongyloides trichosuri</name>
    <name type="common">Possum-specific nematode worm</name>
    <dbReference type="NCBI Taxonomy" id="131310"/>
    <lineage>
        <taxon>Eukaryota</taxon>
        <taxon>Metazoa</taxon>
        <taxon>Ecdysozoa</taxon>
        <taxon>Nematoda</taxon>
        <taxon>Chromadorea</taxon>
        <taxon>Rhabditida</taxon>
        <taxon>Tylenchina</taxon>
        <taxon>Panagrolaimomorpha</taxon>
        <taxon>Strongyloidoidea</taxon>
        <taxon>Strongyloididae</taxon>
        <taxon>Parastrongyloides</taxon>
    </lineage>
</organism>
<reference evidence="9" key="1">
    <citation type="submission" date="2017-02" db="UniProtKB">
        <authorList>
            <consortium name="WormBaseParasite"/>
        </authorList>
    </citation>
    <scope>IDENTIFICATION</scope>
</reference>
<dbReference type="WBParaSite" id="PTRK_0000975300.1">
    <property type="protein sequence ID" value="PTRK_0000975300.1"/>
    <property type="gene ID" value="PTRK_0000975300"/>
</dbReference>
<evidence type="ECO:0000256" key="4">
    <source>
        <dbReference type="ARBA" id="ARBA00022927"/>
    </source>
</evidence>
<accession>A0A0N4ZMI5</accession>
<feature type="domain" description="IBB" evidence="7">
    <location>
        <begin position="1"/>
        <end position="61"/>
    </location>
</feature>
<name>A0A0N4ZMI5_PARTI</name>
<dbReference type="SUPFAM" id="SSF48371">
    <property type="entry name" value="ARM repeat"/>
    <property type="match status" value="1"/>
</dbReference>
<sequence length="529" mass="60670">MASLSDRTNKEIEMRKHLYKNSGKCDEYKRKRAEDTVTLRKGKRDAMLMKRRNILIEEEDTNDGEIKLTQNLSLAENELLDIANELKDPNISEDRLYQIYRGIRVILSQNAQAPIEKLLSLGLLDTLVKALHCNNNKIIYEAAWAITNIASGTQEQTKAVVDAGVLPQLLKFLGNKKSSTELVEQCIWALANIVVDSQMYRDTTIKMGLLKILGDYIGRLQELPITLIRNIAWLFLNLSRHKNSKIPDELFSNCVKYLTTLLKFNDLITRNDALWSMSYLINGITDERLNKYFKSQIIMHEMLSFLGSNDNCLILGALRVIGSFARGNDSMCEFIISAGIFKQVIPYLLKSKAYDTEIHYYCIWILSNIMAGPEGHINTILSCNIMPLIFKSISSSLSKIKVECSWFLNNFVHGCSRHQIKEIIKCGGLPIICEELKYPNNDYIYNLLECIFEILEACSTCFPEKLEKIKFTIEECGALETLEELQYNQNEKIAKLCEKIIVDFFQQDDEFNMDCDCEEQFVPSSKIEI</sequence>
<keyword evidence="2 5" id="KW-0813">Transport</keyword>
<evidence type="ECO:0000256" key="5">
    <source>
        <dbReference type="PIRNR" id="PIRNR005673"/>
    </source>
</evidence>
<proteinExistence type="inferred from homology"/>
<dbReference type="Gene3D" id="1.25.10.10">
    <property type="entry name" value="Leucine-rich Repeat Variant"/>
    <property type="match status" value="1"/>
</dbReference>
<dbReference type="SMART" id="SM00185">
    <property type="entry name" value="ARM"/>
    <property type="match status" value="6"/>
</dbReference>
<feature type="repeat" description="ARM" evidence="6">
    <location>
        <begin position="122"/>
        <end position="164"/>
    </location>
</feature>
<dbReference type="InterPro" id="IPR024931">
    <property type="entry name" value="Importin_alpha"/>
</dbReference>
<dbReference type="InterPro" id="IPR032413">
    <property type="entry name" value="Arm_3"/>
</dbReference>
<dbReference type="GO" id="GO:0005737">
    <property type="term" value="C:cytoplasm"/>
    <property type="evidence" value="ECO:0007669"/>
    <property type="project" value="InterPro"/>
</dbReference>
<protein>
    <recommendedName>
        <fullName evidence="5">Importin subunit alpha</fullName>
    </recommendedName>
</protein>
<dbReference type="PANTHER" id="PTHR23316">
    <property type="entry name" value="IMPORTIN ALPHA"/>
    <property type="match status" value="1"/>
</dbReference>
<dbReference type="Pfam" id="PF01749">
    <property type="entry name" value="IBB"/>
    <property type="match status" value="1"/>
</dbReference>
<dbReference type="Pfam" id="PF16186">
    <property type="entry name" value="Arm_3"/>
    <property type="match status" value="1"/>
</dbReference>
<dbReference type="AlphaFoldDB" id="A0A0N4ZMI5"/>
<evidence type="ECO:0000259" key="7">
    <source>
        <dbReference type="PROSITE" id="PS51214"/>
    </source>
</evidence>
<dbReference type="PROSITE" id="PS50176">
    <property type="entry name" value="ARM_REPEAT"/>
    <property type="match status" value="2"/>
</dbReference>
<dbReference type="STRING" id="131310.A0A0N4ZMI5"/>
<feature type="repeat" description="ARM" evidence="6">
    <location>
        <begin position="164"/>
        <end position="198"/>
    </location>
</feature>
<comment type="similarity">
    <text evidence="1 5">Belongs to the importin alpha family.</text>
</comment>
<dbReference type="InterPro" id="IPR036975">
    <property type="entry name" value="Importin-a_IBB_sf"/>
</dbReference>
<dbReference type="GO" id="GO:0006606">
    <property type="term" value="P:protein import into nucleus"/>
    <property type="evidence" value="ECO:0007669"/>
    <property type="project" value="InterPro"/>
</dbReference>
<dbReference type="Pfam" id="PF00514">
    <property type="entry name" value="Arm"/>
    <property type="match status" value="2"/>
</dbReference>
<dbReference type="GO" id="GO:0061608">
    <property type="term" value="F:nuclear import signal receptor activity"/>
    <property type="evidence" value="ECO:0007669"/>
    <property type="project" value="InterPro"/>
</dbReference>
<dbReference type="PROSITE" id="PS51214">
    <property type="entry name" value="IBB"/>
    <property type="match status" value="1"/>
</dbReference>
<dbReference type="Gene3D" id="1.20.5.690">
    <property type="entry name" value="Importin-alpha, importin-beta-binding domain"/>
    <property type="match status" value="1"/>
</dbReference>
<dbReference type="InterPro" id="IPR016024">
    <property type="entry name" value="ARM-type_fold"/>
</dbReference>
<keyword evidence="4 5" id="KW-0653">Protein transport</keyword>
<evidence type="ECO:0000313" key="9">
    <source>
        <dbReference type="WBParaSite" id="PTRK_0000975300.1"/>
    </source>
</evidence>
<dbReference type="InterPro" id="IPR011989">
    <property type="entry name" value="ARM-like"/>
</dbReference>
<dbReference type="PIRSF" id="PIRSF005673">
    <property type="entry name" value="Importin_alpha"/>
    <property type="match status" value="1"/>
</dbReference>
<evidence type="ECO:0000313" key="8">
    <source>
        <dbReference type="Proteomes" id="UP000038045"/>
    </source>
</evidence>
<dbReference type="InterPro" id="IPR000225">
    <property type="entry name" value="Armadillo"/>
</dbReference>
<evidence type="ECO:0000256" key="2">
    <source>
        <dbReference type="ARBA" id="ARBA00022448"/>
    </source>
</evidence>
<keyword evidence="8" id="KW-1185">Reference proteome</keyword>
<evidence type="ECO:0000256" key="3">
    <source>
        <dbReference type="ARBA" id="ARBA00022737"/>
    </source>
</evidence>
<keyword evidence="3" id="KW-0677">Repeat</keyword>
<dbReference type="Proteomes" id="UP000038045">
    <property type="component" value="Unplaced"/>
</dbReference>
<dbReference type="InterPro" id="IPR002652">
    <property type="entry name" value="Importin-a_IBB"/>
</dbReference>
<evidence type="ECO:0000256" key="6">
    <source>
        <dbReference type="PROSITE-ProRule" id="PRU00259"/>
    </source>
</evidence>